<dbReference type="Gene3D" id="3.40.50.300">
    <property type="entry name" value="P-loop containing nucleotide triphosphate hydrolases"/>
    <property type="match status" value="2"/>
</dbReference>
<protein>
    <submittedName>
        <fullName evidence="9">Type IV secretion system protein VirD4</fullName>
    </submittedName>
</protein>
<dbReference type="PANTHER" id="PTHR37937">
    <property type="entry name" value="CONJUGATIVE TRANSFER: DNA TRANSPORT"/>
    <property type="match status" value="1"/>
</dbReference>
<sequence length="604" mass="69499">MVISDNQNVMKTRGRKKSKTPSILIMLFFIAADIYLVSLYSYYYASNTDLSFFQILVMMSDMKGPHIILELARNANMLRFFLMSQLVVMPLCYVLYILIFLDRKKDISYQGMEQGSAKWATEKDRRNFRSFDGSIIVQKDLYIDPMDRRLNLNRLIVGGPGSGKSRFEIKPNVMQMNSSYIITDPKGEIYRDTASMLEQNGYKVRVLNLVEPKHSNCYNPFAYIHDEKDVLILCDTIIKNTSDKGAHKGDEFWIQSQRALLQAIIFYLMTLRKEYRHMHNVLRIVSSAQVIDEDYEFEADTRDPLSELFEGLRDDIRKDMAAGNEVNNFKNLAVMNYDVFKLAAGKTAKSILVSLAVRLSIWSVSDITKLMATDEMNISMAGYEKTAIFVIIPDSFSTFNVIASMFYSQVFSTLYYEADFKCGGSLPILVQCLLDEFANIGQIPDFEKYIATMRSRNISAVPVIQAMAQLKNLYKETWETILGCCDTLHFLGTTDQETLKYISDKLGKATIKQYERSRSRGARNSRSTSDSERSIQRSLMNPDELFKMPKEDSIVFIKGYPPFYGRKYDITRHPQYRFVNNSPSDIKEKLNNENVKYKIIEIGG</sequence>
<dbReference type="NCBIfam" id="NF045973">
    <property type="entry name" value="conju_CD1115"/>
    <property type="match status" value="1"/>
</dbReference>
<comment type="similarity">
    <text evidence="2">Belongs to the VirD4/TraG family.</text>
</comment>
<feature type="transmembrane region" description="Helical" evidence="8">
    <location>
        <begin position="80"/>
        <end position="101"/>
    </location>
</feature>
<dbReference type="STRING" id="1122184.SAMN02745176_03343"/>
<dbReference type="Pfam" id="PF02534">
    <property type="entry name" value="T4SS-DNA_transf"/>
    <property type="match status" value="1"/>
</dbReference>
<feature type="region of interest" description="Disordered" evidence="7">
    <location>
        <begin position="513"/>
        <end position="542"/>
    </location>
</feature>
<organism evidence="9 10">
    <name type="scientific">Lutispora thermophila DSM 19022</name>
    <dbReference type="NCBI Taxonomy" id="1122184"/>
    <lineage>
        <taxon>Bacteria</taxon>
        <taxon>Bacillati</taxon>
        <taxon>Bacillota</taxon>
        <taxon>Clostridia</taxon>
        <taxon>Lutisporales</taxon>
        <taxon>Lutisporaceae</taxon>
        <taxon>Lutispora</taxon>
    </lineage>
</organism>
<gene>
    <name evidence="9" type="ORF">SAMN02745176_03343</name>
</gene>
<dbReference type="CDD" id="cd01127">
    <property type="entry name" value="TrwB_TraG_TraD_VirD4"/>
    <property type="match status" value="2"/>
</dbReference>
<dbReference type="Proteomes" id="UP000184442">
    <property type="component" value="Unassembled WGS sequence"/>
</dbReference>
<evidence type="ECO:0000256" key="7">
    <source>
        <dbReference type="SAM" id="MobiDB-lite"/>
    </source>
</evidence>
<dbReference type="RefSeq" id="WP_084524769.1">
    <property type="nucleotide sequence ID" value="NZ_FQZS01000036.1"/>
</dbReference>
<proteinExistence type="inferred from homology"/>
<keyword evidence="5 8" id="KW-1133">Transmembrane helix</keyword>
<dbReference type="InterPro" id="IPR051539">
    <property type="entry name" value="T4SS-coupling_protein"/>
</dbReference>
<dbReference type="GO" id="GO:0005886">
    <property type="term" value="C:plasma membrane"/>
    <property type="evidence" value="ECO:0007669"/>
    <property type="project" value="UniProtKB-SubCell"/>
</dbReference>
<reference evidence="9 10" key="1">
    <citation type="submission" date="2016-11" db="EMBL/GenBank/DDBJ databases">
        <authorList>
            <person name="Jaros S."/>
            <person name="Januszkiewicz K."/>
            <person name="Wedrychowicz H."/>
        </authorList>
    </citation>
    <scope>NUCLEOTIDE SEQUENCE [LARGE SCALE GENOMIC DNA]</scope>
    <source>
        <strain evidence="9 10">DSM 19022</strain>
    </source>
</reference>
<dbReference type="EMBL" id="FQZS01000036">
    <property type="protein sequence ID" value="SHJ36272.1"/>
    <property type="molecule type" value="Genomic_DNA"/>
</dbReference>
<dbReference type="SUPFAM" id="SSF52540">
    <property type="entry name" value="P-loop containing nucleoside triphosphate hydrolases"/>
    <property type="match status" value="1"/>
</dbReference>
<dbReference type="InterPro" id="IPR003688">
    <property type="entry name" value="TraG/VirD4"/>
</dbReference>
<feature type="transmembrane region" description="Helical" evidence="8">
    <location>
        <begin position="21"/>
        <end position="43"/>
    </location>
</feature>
<dbReference type="AlphaFoldDB" id="A0A1M6IPA0"/>
<evidence type="ECO:0000256" key="3">
    <source>
        <dbReference type="ARBA" id="ARBA00022475"/>
    </source>
</evidence>
<evidence type="ECO:0000256" key="8">
    <source>
        <dbReference type="SAM" id="Phobius"/>
    </source>
</evidence>
<dbReference type="OrthoDB" id="9766496at2"/>
<evidence type="ECO:0000313" key="10">
    <source>
        <dbReference type="Proteomes" id="UP000184442"/>
    </source>
</evidence>
<dbReference type="PANTHER" id="PTHR37937:SF1">
    <property type="entry name" value="CONJUGATIVE TRANSFER: DNA TRANSPORT"/>
    <property type="match status" value="1"/>
</dbReference>
<keyword evidence="10" id="KW-1185">Reference proteome</keyword>
<evidence type="ECO:0000313" key="9">
    <source>
        <dbReference type="EMBL" id="SHJ36272.1"/>
    </source>
</evidence>
<keyword evidence="6 8" id="KW-0472">Membrane</keyword>
<accession>A0A1M6IPA0</accession>
<dbReference type="InterPro" id="IPR027417">
    <property type="entry name" value="P-loop_NTPase"/>
</dbReference>
<evidence type="ECO:0000256" key="5">
    <source>
        <dbReference type="ARBA" id="ARBA00022989"/>
    </source>
</evidence>
<evidence type="ECO:0000256" key="6">
    <source>
        <dbReference type="ARBA" id="ARBA00023136"/>
    </source>
</evidence>
<evidence type="ECO:0000256" key="1">
    <source>
        <dbReference type="ARBA" id="ARBA00004651"/>
    </source>
</evidence>
<keyword evidence="3" id="KW-1003">Cell membrane</keyword>
<evidence type="ECO:0000256" key="2">
    <source>
        <dbReference type="ARBA" id="ARBA00008806"/>
    </source>
</evidence>
<comment type="subcellular location">
    <subcellularLocation>
        <location evidence="1">Cell membrane</location>
        <topology evidence="1">Multi-pass membrane protein</topology>
    </subcellularLocation>
</comment>
<evidence type="ECO:0000256" key="4">
    <source>
        <dbReference type="ARBA" id="ARBA00022692"/>
    </source>
</evidence>
<name>A0A1M6IPA0_9FIRM</name>
<keyword evidence="4 8" id="KW-0812">Transmembrane</keyword>